<dbReference type="InterPro" id="IPR025948">
    <property type="entry name" value="HTH-like_dom"/>
</dbReference>
<name>A0A444VS28_9FLAO</name>
<protein>
    <submittedName>
        <fullName evidence="2">Integrase catalytic subunit</fullName>
    </submittedName>
</protein>
<dbReference type="OrthoDB" id="884299at2"/>
<organism evidence="2 3">
    <name type="scientific">Flavobacterium anhuiense</name>
    <dbReference type="NCBI Taxonomy" id="459526"/>
    <lineage>
        <taxon>Bacteria</taxon>
        <taxon>Pseudomonadati</taxon>
        <taxon>Bacteroidota</taxon>
        <taxon>Flavobacteriia</taxon>
        <taxon>Flavobacteriales</taxon>
        <taxon>Flavobacteriaceae</taxon>
        <taxon>Flavobacterium</taxon>
    </lineage>
</organism>
<evidence type="ECO:0000313" key="2">
    <source>
        <dbReference type="EMBL" id="RYJ36421.1"/>
    </source>
</evidence>
<evidence type="ECO:0000313" key="3">
    <source>
        <dbReference type="Proteomes" id="UP000290433"/>
    </source>
</evidence>
<dbReference type="EMBL" id="JUIV01000034">
    <property type="protein sequence ID" value="RYJ36421.1"/>
    <property type="molecule type" value="Genomic_DNA"/>
</dbReference>
<evidence type="ECO:0000259" key="1">
    <source>
        <dbReference type="Pfam" id="PF13276"/>
    </source>
</evidence>
<dbReference type="AlphaFoldDB" id="A0A444VS28"/>
<dbReference type="SUPFAM" id="SSF46689">
    <property type="entry name" value="Homeodomain-like"/>
    <property type="match status" value="2"/>
</dbReference>
<sequence>MKKSQRIYDRDFKEMAVLLSHEGSTIEKIEQELNITKTLLNRWRQDFYKYGKGSFPGCGNLRLSPEDNKIYLLKKRIEKAELHSSIISNAVPYLSMGLISIYHFIERFEKKCSAKQICKILSVDQRSYSRWKNRHYIHERKKRKIELQQIITALFNENKKRYGYMRIAAELQKRGYKISSSTTARYMRELGLCVSIKKP</sequence>
<dbReference type="PANTHER" id="PTHR46889">
    <property type="entry name" value="TRANSPOSASE INSF FOR INSERTION SEQUENCE IS3B-RELATED"/>
    <property type="match status" value="1"/>
</dbReference>
<accession>A0A444VS28</accession>
<dbReference type="Proteomes" id="UP000290433">
    <property type="component" value="Unassembled WGS sequence"/>
</dbReference>
<dbReference type="InterPro" id="IPR050900">
    <property type="entry name" value="Transposase_IS3/IS150/IS904"/>
</dbReference>
<comment type="caution">
    <text evidence="2">The sequence shown here is derived from an EMBL/GenBank/DDBJ whole genome shotgun (WGS) entry which is preliminary data.</text>
</comment>
<reference evidence="2 3" key="1">
    <citation type="submission" date="2014-12" db="EMBL/GenBank/DDBJ databases">
        <title>Genome sequence of Flavobacterium anhuiense RCM74.</title>
        <authorList>
            <person name="Kim J.F."/>
            <person name="Song J.Y."/>
            <person name="Kwak M.-J."/>
            <person name="Lee S.-W."/>
        </authorList>
    </citation>
    <scope>NUCLEOTIDE SEQUENCE [LARGE SCALE GENOMIC DNA]</scope>
    <source>
        <strain evidence="2 3">RCM74</strain>
    </source>
</reference>
<dbReference type="InterPro" id="IPR009057">
    <property type="entry name" value="Homeodomain-like_sf"/>
</dbReference>
<dbReference type="RefSeq" id="WP_008469311.1">
    <property type="nucleotide sequence ID" value="NZ_CP086234.1"/>
</dbReference>
<feature type="domain" description="HTH-like" evidence="1">
    <location>
        <begin position="146"/>
        <end position="198"/>
    </location>
</feature>
<gene>
    <name evidence="2" type="ORF">NU08_4559</name>
</gene>
<proteinExistence type="predicted"/>
<dbReference type="Pfam" id="PF13276">
    <property type="entry name" value="HTH_21"/>
    <property type="match status" value="1"/>
</dbReference>